<dbReference type="EMBL" id="CM017885">
    <property type="protein sequence ID" value="KAG1368159.1"/>
    <property type="molecule type" value="Genomic_DNA"/>
</dbReference>
<accession>A0A8K0IV09</accession>
<dbReference type="AlphaFoldDB" id="A0A8K0IV09"/>
<evidence type="ECO:0000313" key="1">
    <source>
        <dbReference type="EMBL" id="KAG1368159.1"/>
    </source>
</evidence>
<dbReference type="Proteomes" id="UP000797356">
    <property type="component" value="Chromosome 14"/>
</dbReference>
<evidence type="ECO:0000313" key="2">
    <source>
        <dbReference type="Proteomes" id="UP000797356"/>
    </source>
</evidence>
<comment type="caution">
    <text evidence="1">The sequence shown here is derived from an EMBL/GenBank/DDBJ whole genome shotgun (WGS) entry which is preliminary data.</text>
</comment>
<protein>
    <submittedName>
        <fullName evidence="1">Uncharacterized protein</fullName>
    </submittedName>
</protein>
<dbReference type="PANTHER" id="PTHR34127">
    <property type="entry name" value="OS04G0405600 PROTEIN"/>
    <property type="match status" value="1"/>
</dbReference>
<name>A0A8K0IV09_COCNU</name>
<sequence length="276" mass="30090">MFFLSKIEAWLLLTSQVNELPIFGIGHSLGSVIHLLIGSRYAVERTGNVLMAFNNKEASLAIPLFSPVIVPMAQSFGPVLSQLTSSPTIRRGAEMAMKQLQNLSPPIMRQVLPLVEQLPPLYMDLVKGREDFAPKPEETRRLIKSYYGISRNLLIKFKDDTIDETSTLAQVLSSESAISSLLDMSIRSLPGDHGLPLQQVFPDVPPAMADAVNRGGELLVNLTSGTPWEAVAKEVGNTLGADSGILRAQISKDVNMLVDVITSWMASNSGPKLLRP</sequence>
<keyword evidence="2" id="KW-1185">Reference proteome</keyword>
<proteinExistence type="predicted"/>
<dbReference type="Pfam" id="PF07082">
    <property type="entry name" value="DUF1350"/>
    <property type="match status" value="1"/>
</dbReference>
<organism evidence="1 2">
    <name type="scientific">Cocos nucifera</name>
    <name type="common">Coconut palm</name>
    <dbReference type="NCBI Taxonomy" id="13894"/>
    <lineage>
        <taxon>Eukaryota</taxon>
        <taxon>Viridiplantae</taxon>
        <taxon>Streptophyta</taxon>
        <taxon>Embryophyta</taxon>
        <taxon>Tracheophyta</taxon>
        <taxon>Spermatophyta</taxon>
        <taxon>Magnoliopsida</taxon>
        <taxon>Liliopsida</taxon>
        <taxon>Arecaceae</taxon>
        <taxon>Arecoideae</taxon>
        <taxon>Cocoseae</taxon>
        <taxon>Attaleinae</taxon>
        <taxon>Cocos</taxon>
    </lineage>
</organism>
<dbReference type="OrthoDB" id="4892at2759"/>
<dbReference type="PANTHER" id="PTHR34127:SF1">
    <property type="entry name" value="OS04G0405600 PROTEIN"/>
    <property type="match status" value="1"/>
</dbReference>
<gene>
    <name evidence="1" type="ORF">COCNU_14G006270</name>
</gene>
<dbReference type="InterPro" id="IPR010765">
    <property type="entry name" value="DUF1350"/>
</dbReference>
<reference evidence="1" key="1">
    <citation type="journal article" date="2017" name="Gigascience">
        <title>The genome draft of coconut (Cocos nucifera).</title>
        <authorList>
            <person name="Xiao Y."/>
            <person name="Xu P."/>
            <person name="Fan H."/>
            <person name="Baudouin L."/>
            <person name="Xia W."/>
            <person name="Bocs S."/>
            <person name="Xu J."/>
            <person name="Li Q."/>
            <person name="Guo A."/>
            <person name="Zhou L."/>
            <person name="Li J."/>
            <person name="Wu Y."/>
            <person name="Ma Z."/>
            <person name="Armero A."/>
            <person name="Issali A.E."/>
            <person name="Liu N."/>
            <person name="Peng M."/>
            <person name="Yang Y."/>
        </authorList>
    </citation>
    <scope>NUCLEOTIDE SEQUENCE</scope>
    <source>
        <tissue evidence="1">Spear leaf of Hainan Tall coconut</tissue>
    </source>
</reference>
<reference evidence="1" key="2">
    <citation type="submission" date="2019-07" db="EMBL/GenBank/DDBJ databases">
        <authorList>
            <person name="Yang Y."/>
            <person name="Bocs S."/>
            <person name="Baudouin L."/>
        </authorList>
    </citation>
    <scope>NUCLEOTIDE SEQUENCE</scope>
    <source>
        <tissue evidence="1">Spear leaf of Hainan Tall coconut</tissue>
    </source>
</reference>